<dbReference type="InterPro" id="IPR000014">
    <property type="entry name" value="PAS"/>
</dbReference>
<proteinExistence type="predicted"/>
<sequence>METSRNERKRPISALMEVAVLMFTTMCVFELAKQFLLPAVTIWESHALTIVFTTLGATLVARHVLRERERLIGRLTAEGRERQQALAQAGDQNSFLSALIDNLPLSVFTKDPADEFRFTRWNRHAEKEFGFSRESMLGKNDYDFFNKEEADFFRATDEQVMREKKVVDVECETVTTAHGQFLAHTIKVPFYGNEQTGDALLGILENISARKQVEQLLVDDRASLAAQVAHRTSDLAASQGLLQSEVAQRLEAERKVEYLAYYDVLTDLPNRTLVEDRIERAIDAAKRSNTHVAVLCIDLDDFKNVNDSLGHQIGDQFLQAFGARMLALMRSSDTFGRNGGDEFVRLLTGLRDEQYSAWIADKVIAAARAPYQVGEHALHMTSSIGIATFPANGADALTLLRNADNAMYHAKAEGRDMYAFFSLSMTSRARAVLQVRHELRRAVERGQFVLHYQPQVDLRSGRIVGAEALVRWQHPERGLIYPGSFIGIAEDCGLIEPLGAWVMHEACRQNKAWQDAGLPPLIMAVNLSARQFQRNQVEQLTGEAIAASGLAPEWLELEITEGMVMQNVELAIEVMQRLVATGVRLSIDDFGTGYSSLSYLKRFPIDKLKIDQSFVRDLGQSGNNPAIVTAIIALAKSMELKVIADGVEDQSQMAYLRRQGCDEIQGYYLSKPVGAERFAPLLAADGHYGAQVAA</sequence>
<dbReference type="SUPFAM" id="SSF55073">
    <property type="entry name" value="Nucleotide cyclase"/>
    <property type="match status" value="1"/>
</dbReference>
<dbReference type="EMBL" id="PXWF02000182">
    <property type="protein sequence ID" value="PWF48523.1"/>
    <property type="molecule type" value="Genomic_DNA"/>
</dbReference>
<dbReference type="InterPro" id="IPR000160">
    <property type="entry name" value="GGDEF_dom"/>
</dbReference>
<dbReference type="Pfam" id="PF00990">
    <property type="entry name" value="GGDEF"/>
    <property type="match status" value="1"/>
</dbReference>
<accession>A0A2U2HM03</accession>
<dbReference type="AlphaFoldDB" id="A0A2U2HM03"/>
<dbReference type="InterPro" id="IPR013656">
    <property type="entry name" value="PAS_4"/>
</dbReference>
<feature type="transmembrane region" description="Helical" evidence="1">
    <location>
        <begin position="12"/>
        <end position="32"/>
    </location>
</feature>
<evidence type="ECO:0000256" key="1">
    <source>
        <dbReference type="SAM" id="Phobius"/>
    </source>
</evidence>
<dbReference type="Proteomes" id="UP000241421">
    <property type="component" value="Unassembled WGS sequence"/>
</dbReference>
<dbReference type="SMART" id="SM00267">
    <property type="entry name" value="GGDEF"/>
    <property type="match status" value="1"/>
</dbReference>
<dbReference type="Pfam" id="PF00563">
    <property type="entry name" value="EAL"/>
    <property type="match status" value="1"/>
</dbReference>
<dbReference type="InterPro" id="IPR052155">
    <property type="entry name" value="Biofilm_reg_signaling"/>
</dbReference>
<dbReference type="CDD" id="cd00130">
    <property type="entry name" value="PAS"/>
    <property type="match status" value="1"/>
</dbReference>
<keyword evidence="1" id="KW-0812">Transmembrane</keyword>
<evidence type="ECO:0000259" key="2">
    <source>
        <dbReference type="PROSITE" id="PS50112"/>
    </source>
</evidence>
<keyword evidence="1" id="KW-1133">Transmembrane helix</keyword>
<dbReference type="SMART" id="SM00091">
    <property type="entry name" value="PAS"/>
    <property type="match status" value="1"/>
</dbReference>
<dbReference type="Gene3D" id="3.20.20.450">
    <property type="entry name" value="EAL domain"/>
    <property type="match status" value="1"/>
</dbReference>
<evidence type="ECO:0000259" key="3">
    <source>
        <dbReference type="PROSITE" id="PS50883"/>
    </source>
</evidence>
<dbReference type="Gene3D" id="3.30.450.20">
    <property type="entry name" value="PAS domain"/>
    <property type="match status" value="1"/>
</dbReference>
<dbReference type="NCBIfam" id="TIGR00229">
    <property type="entry name" value="sensory_box"/>
    <property type="match status" value="1"/>
</dbReference>
<dbReference type="InterPro" id="IPR035919">
    <property type="entry name" value="EAL_sf"/>
</dbReference>
<feature type="domain" description="EAL" evidence="3">
    <location>
        <begin position="432"/>
        <end position="686"/>
    </location>
</feature>
<dbReference type="CDD" id="cd01949">
    <property type="entry name" value="GGDEF"/>
    <property type="match status" value="1"/>
</dbReference>
<dbReference type="PANTHER" id="PTHR44757:SF2">
    <property type="entry name" value="BIOFILM ARCHITECTURE MAINTENANCE PROTEIN MBAA"/>
    <property type="match status" value="1"/>
</dbReference>
<feature type="domain" description="PAS" evidence="2">
    <location>
        <begin position="92"/>
        <end position="164"/>
    </location>
</feature>
<dbReference type="InterPro" id="IPR001633">
    <property type="entry name" value="EAL_dom"/>
</dbReference>
<protein>
    <submittedName>
        <fullName evidence="5">GGDEF domain-containing protein</fullName>
    </submittedName>
</protein>
<dbReference type="SUPFAM" id="SSF141868">
    <property type="entry name" value="EAL domain-like"/>
    <property type="match status" value="1"/>
</dbReference>
<dbReference type="PROSITE" id="PS50112">
    <property type="entry name" value="PAS"/>
    <property type="match status" value="1"/>
</dbReference>
<evidence type="ECO:0000313" key="6">
    <source>
        <dbReference type="Proteomes" id="UP000241421"/>
    </source>
</evidence>
<keyword evidence="1" id="KW-0472">Membrane</keyword>
<dbReference type="InterPro" id="IPR035965">
    <property type="entry name" value="PAS-like_dom_sf"/>
</dbReference>
<dbReference type="FunFam" id="3.20.20.450:FF:000001">
    <property type="entry name" value="Cyclic di-GMP phosphodiesterase yahA"/>
    <property type="match status" value="1"/>
</dbReference>
<dbReference type="PANTHER" id="PTHR44757">
    <property type="entry name" value="DIGUANYLATE CYCLASE DGCP"/>
    <property type="match status" value="1"/>
</dbReference>
<organism evidence="5 6">
    <name type="scientific">Massilia glaciei</name>
    <dbReference type="NCBI Taxonomy" id="1524097"/>
    <lineage>
        <taxon>Bacteria</taxon>
        <taxon>Pseudomonadati</taxon>
        <taxon>Pseudomonadota</taxon>
        <taxon>Betaproteobacteria</taxon>
        <taxon>Burkholderiales</taxon>
        <taxon>Oxalobacteraceae</taxon>
        <taxon>Telluria group</taxon>
        <taxon>Massilia</taxon>
    </lineage>
</organism>
<dbReference type="SUPFAM" id="SSF55785">
    <property type="entry name" value="PYP-like sensor domain (PAS domain)"/>
    <property type="match status" value="1"/>
</dbReference>
<reference evidence="5 6" key="1">
    <citation type="submission" date="2018-04" db="EMBL/GenBank/DDBJ databases">
        <title>Massilia violaceinigra sp. nov., a novel purple-pigmented bacterium isolated from Tianshan glacier, Xinjiang, China.</title>
        <authorList>
            <person name="Wang H."/>
        </authorList>
    </citation>
    <scope>NUCLEOTIDE SEQUENCE [LARGE SCALE GENOMIC DNA]</scope>
    <source>
        <strain evidence="5 6">B448-2</strain>
    </source>
</reference>
<dbReference type="Pfam" id="PF08448">
    <property type="entry name" value="PAS_4"/>
    <property type="match status" value="1"/>
</dbReference>
<dbReference type="InterPro" id="IPR029787">
    <property type="entry name" value="Nucleotide_cyclase"/>
</dbReference>
<evidence type="ECO:0000259" key="4">
    <source>
        <dbReference type="PROSITE" id="PS50887"/>
    </source>
</evidence>
<keyword evidence="6" id="KW-1185">Reference proteome</keyword>
<evidence type="ECO:0000313" key="5">
    <source>
        <dbReference type="EMBL" id="PWF48523.1"/>
    </source>
</evidence>
<name>A0A2U2HM03_9BURK</name>
<dbReference type="PROSITE" id="PS50883">
    <property type="entry name" value="EAL"/>
    <property type="match status" value="1"/>
</dbReference>
<dbReference type="PROSITE" id="PS50887">
    <property type="entry name" value="GGDEF"/>
    <property type="match status" value="1"/>
</dbReference>
<dbReference type="OrthoDB" id="9813903at2"/>
<dbReference type="CDD" id="cd01948">
    <property type="entry name" value="EAL"/>
    <property type="match status" value="1"/>
</dbReference>
<dbReference type="InterPro" id="IPR043128">
    <property type="entry name" value="Rev_trsase/Diguanyl_cyclase"/>
</dbReference>
<gene>
    <name evidence="5" type="ORF">C7C56_011195</name>
</gene>
<comment type="caution">
    <text evidence="5">The sequence shown here is derived from an EMBL/GenBank/DDBJ whole genome shotgun (WGS) entry which is preliminary data.</text>
</comment>
<dbReference type="Gene3D" id="3.30.70.270">
    <property type="match status" value="1"/>
</dbReference>
<dbReference type="NCBIfam" id="TIGR00254">
    <property type="entry name" value="GGDEF"/>
    <property type="match status" value="1"/>
</dbReference>
<feature type="domain" description="GGDEF" evidence="4">
    <location>
        <begin position="290"/>
        <end position="423"/>
    </location>
</feature>
<dbReference type="SMART" id="SM00052">
    <property type="entry name" value="EAL"/>
    <property type="match status" value="1"/>
</dbReference>